<dbReference type="GO" id="GO:0008830">
    <property type="term" value="F:dTDP-4-dehydrorhamnose 3,5-epimerase activity"/>
    <property type="evidence" value="ECO:0007669"/>
    <property type="project" value="InterPro"/>
</dbReference>
<organism evidence="1">
    <name type="scientific">marine metagenome</name>
    <dbReference type="NCBI Taxonomy" id="408172"/>
    <lineage>
        <taxon>unclassified sequences</taxon>
        <taxon>metagenomes</taxon>
        <taxon>ecological metagenomes</taxon>
    </lineage>
</organism>
<dbReference type="Gene3D" id="2.60.120.10">
    <property type="entry name" value="Jelly Rolls"/>
    <property type="match status" value="1"/>
</dbReference>
<dbReference type="Pfam" id="PF00908">
    <property type="entry name" value="dTDP_sugar_isom"/>
    <property type="match status" value="1"/>
</dbReference>
<gene>
    <name evidence="1" type="ORF">METZ01_LOCUS285849</name>
</gene>
<accession>A0A382LAV9</accession>
<reference evidence="1" key="1">
    <citation type="submission" date="2018-05" db="EMBL/GenBank/DDBJ databases">
        <authorList>
            <person name="Lanie J.A."/>
            <person name="Ng W.-L."/>
            <person name="Kazmierczak K.M."/>
            <person name="Andrzejewski T.M."/>
            <person name="Davidsen T.M."/>
            <person name="Wayne K.J."/>
            <person name="Tettelin H."/>
            <person name="Glass J.I."/>
            <person name="Rusch D."/>
            <person name="Podicherti R."/>
            <person name="Tsui H.-C.T."/>
            <person name="Winkler M.E."/>
        </authorList>
    </citation>
    <scope>NUCLEOTIDE SEQUENCE</scope>
</reference>
<proteinExistence type="predicted"/>
<dbReference type="EMBL" id="UINC01085444">
    <property type="protein sequence ID" value="SVC32995.1"/>
    <property type="molecule type" value="Genomic_DNA"/>
</dbReference>
<name>A0A382LAV9_9ZZZZ</name>
<evidence type="ECO:0000313" key="1">
    <source>
        <dbReference type="EMBL" id="SVC32995.1"/>
    </source>
</evidence>
<dbReference type="InterPro" id="IPR011051">
    <property type="entry name" value="RmlC_Cupin_sf"/>
</dbReference>
<evidence type="ECO:0008006" key="2">
    <source>
        <dbReference type="Google" id="ProtNLM"/>
    </source>
</evidence>
<dbReference type="InterPro" id="IPR000888">
    <property type="entry name" value="RmlC-like"/>
</dbReference>
<dbReference type="SUPFAM" id="SSF51182">
    <property type="entry name" value="RmlC-like cupins"/>
    <property type="match status" value="1"/>
</dbReference>
<dbReference type="AlphaFoldDB" id="A0A382LAV9"/>
<protein>
    <recommendedName>
        <fullName evidence="2">Sugar 3,4-ketoisomerase QdtA cupin domain-containing protein</fullName>
    </recommendedName>
</protein>
<sequence>MSNISHTEPNKPFIINGDLSVDDRGELMFVNQFNMDLVKRFYVISNHKSGFIRAWHAHKIESKYVFIVNGTALISTVQIDNWDNPSNDLTVDKFVLTAKKPSILYIPSGYANGFKTLSTETKIIFFSTSTLKDSIDDDYRYDAYKWNPWEISER</sequence>
<dbReference type="InterPro" id="IPR014710">
    <property type="entry name" value="RmlC-like_jellyroll"/>
</dbReference>